<comment type="caution">
    <text evidence="9">The sequence shown here is derived from an EMBL/GenBank/DDBJ whole genome shotgun (WGS) entry which is preliminary data.</text>
</comment>
<dbReference type="EMBL" id="JAGKSQ010000002">
    <property type="protein sequence ID" value="MBP3950741.1"/>
    <property type="molecule type" value="Genomic_DNA"/>
</dbReference>
<evidence type="ECO:0000256" key="6">
    <source>
        <dbReference type="ARBA" id="ARBA00022989"/>
    </source>
</evidence>
<evidence type="ECO:0000256" key="5">
    <source>
        <dbReference type="ARBA" id="ARBA00022833"/>
    </source>
</evidence>
<gene>
    <name evidence="9" type="ORF">J7W16_06305</name>
</gene>
<name>A0A941AND2_9BACI</name>
<keyword evidence="7 8" id="KW-0472">Membrane</keyword>
<dbReference type="PANTHER" id="PTHR11040:SF211">
    <property type="entry name" value="ZINC TRANSPORTER ZIP11"/>
    <property type="match status" value="1"/>
</dbReference>
<evidence type="ECO:0000256" key="7">
    <source>
        <dbReference type="ARBA" id="ARBA00023136"/>
    </source>
</evidence>
<dbReference type="RefSeq" id="WP_210596419.1">
    <property type="nucleotide sequence ID" value="NZ_JAGKSQ010000002.1"/>
</dbReference>
<keyword evidence="6 8" id="KW-1133">Transmembrane helix</keyword>
<evidence type="ECO:0000256" key="1">
    <source>
        <dbReference type="ARBA" id="ARBA00004651"/>
    </source>
</evidence>
<accession>A0A941AND2</accession>
<feature type="transmembrane region" description="Helical" evidence="8">
    <location>
        <begin position="31"/>
        <end position="49"/>
    </location>
</feature>
<dbReference type="Pfam" id="PF02535">
    <property type="entry name" value="Zip"/>
    <property type="match status" value="1"/>
</dbReference>
<evidence type="ECO:0000313" key="9">
    <source>
        <dbReference type="EMBL" id="MBP3950741.1"/>
    </source>
</evidence>
<feature type="transmembrane region" description="Helical" evidence="8">
    <location>
        <begin position="191"/>
        <end position="211"/>
    </location>
</feature>
<dbReference type="AlphaFoldDB" id="A0A941AND2"/>
<comment type="subcellular location">
    <subcellularLocation>
        <location evidence="1">Cell membrane</location>
        <topology evidence="1">Multi-pass membrane protein</topology>
    </subcellularLocation>
</comment>
<dbReference type="GO" id="GO:0005886">
    <property type="term" value="C:plasma membrane"/>
    <property type="evidence" value="ECO:0007669"/>
    <property type="project" value="UniProtKB-SubCell"/>
</dbReference>
<dbReference type="GO" id="GO:0005385">
    <property type="term" value="F:zinc ion transmembrane transporter activity"/>
    <property type="evidence" value="ECO:0007669"/>
    <property type="project" value="TreeGrafter"/>
</dbReference>
<evidence type="ECO:0000256" key="4">
    <source>
        <dbReference type="ARBA" id="ARBA00022692"/>
    </source>
</evidence>
<dbReference type="InterPro" id="IPR003689">
    <property type="entry name" value="ZIP"/>
</dbReference>
<feature type="transmembrane region" description="Helical" evidence="8">
    <location>
        <begin position="223"/>
        <end position="241"/>
    </location>
</feature>
<protein>
    <submittedName>
        <fullName evidence="9">ZIP family metal transporter</fullName>
    </submittedName>
</protein>
<evidence type="ECO:0000313" key="10">
    <source>
        <dbReference type="Proteomes" id="UP000678228"/>
    </source>
</evidence>
<dbReference type="Proteomes" id="UP000678228">
    <property type="component" value="Unassembled WGS sequence"/>
</dbReference>
<comment type="similarity">
    <text evidence="2">Belongs to the ZIP transporter (TC 2.A.5) family.</text>
</comment>
<reference evidence="9" key="1">
    <citation type="submission" date="2021-03" db="EMBL/GenBank/DDBJ databases">
        <title>Bacillus suaedae sp. nov., isolated from Suaeda aralocaspica.</title>
        <authorList>
            <person name="Lei R.F.R."/>
        </authorList>
    </citation>
    <scope>NUCLEOTIDE SEQUENCE</scope>
    <source>
        <strain evidence="9">YZJH907-2</strain>
    </source>
</reference>
<keyword evidence="3" id="KW-1003">Cell membrane</keyword>
<keyword evidence="4 8" id="KW-0812">Transmembrane</keyword>
<dbReference type="PANTHER" id="PTHR11040">
    <property type="entry name" value="ZINC/IRON TRANSPORTER"/>
    <property type="match status" value="1"/>
</dbReference>
<feature type="transmembrane region" description="Helical" evidence="8">
    <location>
        <begin position="6"/>
        <end position="24"/>
    </location>
</feature>
<feature type="transmembrane region" description="Helical" evidence="8">
    <location>
        <begin position="165"/>
        <end position="185"/>
    </location>
</feature>
<evidence type="ECO:0000256" key="8">
    <source>
        <dbReference type="SAM" id="Phobius"/>
    </source>
</evidence>
<feature type="transmembrane region" description="Helical" evidence="8">
    <location>
        <begin position="61"/>
        <end position="82"/>
    </location>
</feature>
<proteinExistence type="inferred from homology"/>
<evidence type="ECO:0000256" key="2">
    <source>
        <dbReference type="ARBA" id="ARBA00006939"/>
    </source>
</evidence>
<sequence length="242" mass="25124">MLSAIMWASIASSSLVLGALVGIFKDIPVKVSSFIMAFGTGVLIGAATFELLSGAVEEGGIFYPSLGFLSGATLFMVIEAFISKKGGQKRKRSKGNPAGHSGMAIFVGSIMDAIPESIIIGVSVLGNKSVSLVIVIAVFISNFPEGLSSSIGLKKDGYHKGKIIFLWLVVMILATISSLIGYILIDPGSTVVITMIGAFAAGAIFAMVSSTMLPEAFEEGGPIVGYISALGLLTALILTYFE</sequence>
<organism evidence="9 10">
    <name type="scientific">Halalkalibacter suaedae</name>
    <dbReference type="NCBI Taxonomy" id="2822140"/>
    <lineage>
        <taxon>Bacteria</taxon>
        <taxon>Bacillati</taxon>
        <taxon>Bacillota</taxon>
        <taxon>Bacilli</taxon>
        <taxon>Bacillales</taxon>
        <taxon>Bacillaceae</taxon>
        <taxon>Halalkalibacter</taxon>
    </lineage>
</organism>
<keyword evidence="5" id="KW-0862">Zinc</keyword>
<keyword evidence="10" id="KW-1185">Reference proteome</keyword>
<evidence type="ECO:0000256" key="3">
    <source>
        <dbReference type="ARBA" id="ARBA00022475"/>
    </source>
</evidence>